<dbReference type="Pfam" id="PF01037">
    <property type="entry name" value="AsnC_trans_reg"/>
    <property type="match status" value="1"/>
</dbReference>
<proteinExistence type="predicted"/>
<dbReference type="PANTHER" id="PTHR30154">
    <property type="entry name" value="LEUCINE-RESPONSIVE REGULATORY PROTEIN"/>
    <property type="match status" value="1"/>
</dbReference>
<evidence type="ECO:0000256" key="1">
    <source>
        <dbReference type="ARBA" id="ARBA00023015"/>
    </source>
</evidence>
<protein>
    <submittedName>
        <fullName evidence="6">Lrp/AsnC family transcriptional regulator</fullName>
    </submittedName>
</protein>
<accession>A0A7C4D333</accession>
<name>A0A7C4D333_THEPE</name>
<dbReference type="InterPro" id="IPR036388">
    <property type="entry name" value="WH-like_DNA-bd_sf"/>
</dbReference>
<dbReference type="GO" id="GO:0043200">
    <property type="term" value="P:response to amino acid"/>
    <property type="evidence" value="ECO:0007669"/>
    <property type="project" value="TreeGrafter"/>
</dbReference>
<comment type="pathway">
    <text evidence="4">Amino-acid biosynthesis.</text>
</comment>
<dbReference type="InterPro" id="IPR011008">
    <property type="entry name" value="Dimeric_a/b-barrel"/>
</dbReference>
<keyword evidence="2" id="KW-0238">DNA-binding</keyword>
<reference evidence="6" key="1">
    <citation type="journal article" date="2020" name="mSystems">
        <title>Genome- and Community-Level Interaction Insights into Carbon Utilization and Element Cycling Functions of Hydrothermarchaeota in Hydrothermal Sediment.</title>
        <authorList>
            <person name="Zhou Z."/>
            <person name="Liu Y."/>
            <person name="Xu W."/>
            <person name="Pan J."/>
            <person name="Luo Z.H."/>
            <person name="Li M."/>
        </authorList>
    </citation>
    <scope>NUCLEOTIDE SEQUENCE</scope>
    <source>
        <strain evidence="6">SpSt-649</strain>
    </source>
</reference>
<evidence type="ECO:0000259" key="5">
    <source>
        <dbReference type="PROSITE" id="PS50956"/>
    </source>
</evidence>
<dbReference type="InterPro" id="IPR019885">
    <property type="entry name" value="Tscrpt_reg_HTH_AsnC-type_CS"/>
</dbReference>
<dbReference type="AlphaFoldDB" id="A0A7C4D333"/>
<dbReference type="GO" id="GO:0043565">
    <property type="term" value="F:sequence-specific DNA binding"/>
    <property type="evidence" value="ECO:0007669"/>
    <property type="project" value="InterPro"/>
</dbReference>
<feature type="domain" description="HTH asnC-type" evidence="5">
    <location>
        <begin position="1"/>
        <end position="62"/>
    </location>
</feature>
<comment type="caution">
    <text evidence="6">The sequence shown here is derived from an EMBL/GenBank/DDBJ whole genome shotgun (WGS) entry which is preliminary data.</text>
</comment>
<dbReference type="InterPro" id="IPR011991">
    <property type="entry name" value="ArsR-like_HTH"/>
</dbReference>
<dbReference type="PROSITE" id="PS50956">
    <property type="entry name" value="HTH_ASNC_2"/>
    <property type="match status" value="1"/>
</dbReference>
<keyword evidence="1" id="KW-0805">Transcription regulation</keyword>
<gene>
    <name evidence="6" type="ORF">ENU21_02605</name>
</gene>
<dbReference type="Gene3D" id="3.30.70.920">
    <property type="match status" value="1"/>
</dbReference>
<dbReference type="PANTHER" id="PTHR30154:SF50">
    <property type="entry name" value="TRANSCRIPTIONAL REGULATOR, ASNC FAMILY"/>
    <property type="match status" value="1"/>
</dbReference>
<dbReference type="Pfam" id="PF13404">
    <property type="entry name" value="HTH_AsnC-type"/>
    <property type="match status" value="1"/>
</dbReference>
<dbReference type="CDD" id="cd00090">
    <property type="entry name" value="HTH_ARSR"/>
    <property type="match status" value="1"/>
</dbReference>
<dbReference type="GO" id="GO:0005829">
    <property type="term" value="C:cytosol"/>
    <property type="evidence" value="ECO:0007669"/>
    <property type="project" value="TreeGrafter"/>
</dbReference>
<dbReference type="Gene3D" id="1.10.10.10">
    <property type="entry name" value="Winged helix-like DNA-binding domain superfamily/Winged helix DNA-binding domain"/>
    <property type="match status" value="1"/>
</dbReference>
<dbReference type="SUPFAM" id="SSF54909">
    <property type="entry name" value="Dimeric alpha+beta barrel"/>
    <property type="match status" value="1"/>
</dbReference>
<sequence>MDEKDVEIVRLLSENARRTLTEMAKILGISDVAVKKRLSKLEREGVIKRYTVVADPKKLGYNGVALIGVDAESDHVLKVAEELSKKDYAAAVYVTTGDHMIMVEVWARHSMELKKIVDEIGSMSGVKRVCPAIVLERLK</sequence>
<dbReference type="SUPFAM" id="SSF46785">
    <property type="entry name" value="Winged helix' DNA-binding domain"/>
    <property type="match status" value="1"/>
</dbReference>
<evidence type="ECO:0000256" key="4">
    <source>
        <dbReference type="ARBA" id="ARBA00029440"/>
    </source>
</evidence>
<dbReference type="EMBL" id="DTBQ01000073">
    <property type="protein sequence ID" value="HGM46632.1"/>
    <property type="molecule type" value="Genomic_DNA"/>
</dbReference>
<dbReference type="SMART" id="SM00344">
    <property type="entry name" value="HTH_ASNC"/>
    <property type="match status" value="1"/>
</dbReference>
<dbReference type="InterPro" id="IPR036390">
    <property type="entry name" value="WH_DNA-bd_sf"/>
</dbReference>
<keyword evidence="3" id="KW-0804">Transcription</keyword>
<evidence type="ECO:0000313" key="6">
    <source>
        <dbReference type="EMBL" id="HGM46632.1"/>
    </source>
</evidence>
<dbReference type="InterPro" id="IPR019888">
    <property type="entry name" value="Tscrpt_reg_AsnC-like"/>
</dbReference>
<organism evidence="6">
    <name type="scientific">Thermofilum pendens</name>
    <dbReference type="NCBI Taxonomy" id="2269"/>
    <lineage>
        <taxon>Archaea</taxon>
        <taxon>Thermoproteota</taxon>
        <taxon>Thermoprotei</taxon>
        <taxon>Thermofilales</taxon>
        <taxon>Thermofilaceae</taxon>
        <taxon>Thermofilum</taxon>
    </lineage>
</organism>
<dbReference type="InterPro" id="IPR000485">
    <property type="entry name" value="AsnC-type_HTH_dom"/>
</dbReference>
<evidence type="ECO:0000256" key="2">
    <source>
        <dbReference type="ARBA" id="ARBA00023125"/>
    </source>
</evidence>
<dbReference type="PROSITE" id="PS00519">
    <property type="entry name" value="HTH_ASNC_1"/>
    <property type="match status" value="1"/>
</dbReference>
<evidence type="ECO:0000256" key="3">
    <source>
        <dbReference type="ARBA" id="ARBA00023163"/>
    </source>
</evidence>
<dbReference type="PRINTS" id="PR00033">
    <property type="entry name" value="HTHASNC"/>
</dbReference>
<dbReference type="InterPro" id="IPR019887">
    <property type="entry name" value="Tscrpt_reg_AsnC/Lrp_C"/>
</dbReference>